<organism evidence="1 2">
    <name type="scientific">Glomerella acutata</name>
    <name type="common">Colletotrichum acutatum</name>
    <dbReference type="NCBI Taxonomy" id="27357"/>
    <lineage>
        <taxon>Eukaryota</taxon>
        <taxon>Fungi</taxon>
        <taxon>Dikarya</taxon>
        <taxon>Ascomycota</taxon>
        <taxon>Pezizomycotina</taxon>
        <taxon>Sordariomycetes</taxon>
        <taxon>Hypocreomycetidae</taxon>
        <taxon>Glomerellales</taxon>
        <taxon>Glomerellaceae</taxon>
        <taxon>Colletotrichum</taxon>
        <taxon>Colletotrichum acutatum species complex</taxon>
    </lineage>
</organism>
<gene>
    <name evidence="1" type="ORF">BDZ83DRAFT_327996</name>
</gene>
<dbReference type="RefSeq" id="XP_060364853.1">
    <property type="nucleotide sequence ID" value="XM_060502401.1"/>
</dbReference>
<dbReference type="AlphaFoldDB" id="A0AAD8XHA7"/>
<proteinExistence type="predicted"/>
<sequence length="199" mass="21997">MGEIPRPLLSFLSPRLGSCSPPRAAARTGLDEVPSTTCTPLASPYRRGASMSWVFPNHVTASKRCTVWIQTHTPHEVPHYTIVVTTTSLLETTYNTRECLPRQDFPSHPIPSHRPRRFLLAVDSELTSRFALSPKLPELKATTSSHRVGRSPCFLPCVVWFRAAYLPLVPWSAIVVFISPLSAVGETCPWLSIPSVLGP</sequence>
<protein>
    <submittedName>
        <fullName evidence="1">Uncharacterized protein</fullName>
    </submittedName>
</protein>
<keyword evidence="2" id="KW-1185">Reference proteome</keyword>
<accession>A0AAD8XHA7</accession>
<name>A0AAD8XHA7_GLOAC</name>
<evidence type="ECO:0000313" key="2">
    <source>
        <dbReference type="Proteomes" id="UP001244207"/>
    </source>
</evidence>
<evidence type="ECO:0000313" key="1">
    <source>
        <dbReference type="EMBL" id="KAK1724798.1"/>
    </source>
</evidence>
<dbReference type="Proteomes" id="UP001244207">
    <property type="component" value="Unassembled WGS sequence"/>
</dbReference>
<comment type="caution">
    <text evidence="1">The sequence shown here is derived from an EMBL/GenBank/DDBJ whole genome shotgun (WGS) entry which is preliminary data.</text>
</comment>
<dbReference type="GeneID" id="85386300"/>
<reference evidence="1" key="1">
    <citation type="submission" date="2021-12" db="EMBL/GenBank/DDBJ databases">
        <title>Comparative genomics, transcriptomics and evolutionary studies reveal genomic signatures of adaptation to plant cell wall in hemibiotrophic fungi.</title>
        <authorList>
            <consortium name="DOE Joint Genome Institute"/>
            <person name="Baroncelli R."/>
            <person name="Diaz J.F."/>
            <person name="Benocci T."/>
            <person name="Peng M."/>
            <person name="Battaglia E."/>
            <person name="Haridas S."/>
            <person name="Andreopoulos W."/>
            <person name="Labutti K."/>
            <person name="Pangilinan J."/>
            <person name="Floch G.L."/>
            <person name="Makela M.R."/>
            <person name="Henrissat B."/>
            <person name="Grigoriev I.V."/>
            <person name="Crouch J.A."/>
            <person name="De Vries R.P."/>
            <person name="Sukno S.A."/>
            <person name="Thon M.R."/>
        </authorList>
    </citation>
    <scope>NUCLEOTIDE SEQUENCE</scope>
    <source>
        <strain evidence="1">CBS 112980</strain>
    </source>
</reference>
<dbReference type="EMBL" id="JAHMHS010000048">
    <property type="protein sequence ID" value="KAK1724798.1"/>
    <property type="molecule type" value="Genomic_DNA"/>
</dbReference>